<evidence type="ECO:0000256" key="10">
    <source>
        <dbReference type="ARBA" id="ARBA00056270"/>
    </source>
</evidence>
<dbReference type="PRINTS" id="PR00507">
    <property type="entry name" value="N12N6MTFRASE"/>
</dbReference>
<protein>
    <recommendedName>
        <fullName evidence="13">tRNA (guanine(10)-N(2))-methyltransferase TRMT11</fullName>
        <ecNumber evidence="12">2.1.1.214</ecNumber>
    </recommendedName>
    <alternativeName>
        <fullName evidence="14">tRNA methyltransferase 11 homolog</fullName>
    </alternativeName>
</protein>
<dbReference type="InterPro" id="IPR002052">
    <property type="entry name" value="DNA_methylase_N6_adenine_CS"/>
</dbReference>
<dbReference type="PROSITE" id="PS51627">
    <property type="entry name" value="SAM_MT_TRM11"/>
    <property type="match status" value="1"/>
</dbReference>
<evidence type="ECO:0000256" key="3">
    <source>
        <dbReference type="ARBA" id="ARBA00022555"/>
    </source>
</evidence>
<comment type="subcellular location">
    <subcellularLocation>
        <location evidence="1">Cytoplasm</location>
    </subcellularLocation>
</comment>
<comment type="similarity">
    <text evidence="15">Belongs to the class I-like SAM-binding methyltransferase superfamily. TRM11 methyltransferase family.</text>
</comment>
<evidence type="ECO:0000256" key="6">
    <source>
        <dbReference type="ARBA" id="ARBA00022691"/>
    </source>
</evidence>
<comment type="caution">
    <text evidence="19">The sequence shown here is derived from an EMBL/GenBank/DDBJ whole genome shotgun (WGS) entry which is preliminary data.</text>
</comment>
<keyword evidence="16" id="KW-0175">Coiled coil</keyword>
<evidence type="ECO:0000256" key="9">
    <source>
        <dbReference type="ARBA" id="ARBA00050985"/>
    </source>
</evidence>
<keyword evidence="8 15" id="KW-0694">RNA-binding</keyword>
<evidence type="ECO:0000256" key="15">
    <source>
        <dbReference type="PROSITE-ProRule" id="PRU00959"/>
    </source>
</evidence>
<comment type="subunit">
    <text evidence="11">Part of the heterodimeric TRMT11-TRM112 methyltransferase complex; this complex forms an active tRNA methyltransferase, where TRMT112 acts as an activator of the catalytic subunit TRMT11.</text>
</comment>
<dbReference type="InterPro" id="IPR029063">
    <property type="entry name" value="SAM-dependent_MTases_sf"/>
</dbReference>
<dbReference type="PANTHER" id="PTHR13370">
    <property type="entry name" value="RNA METHYLASE-RELATED"/>
    <property type="match status" value="1"/>
</dbReference>
<name>A0A814J1I8_9BILA</name>
<dbReference type="GO" id="GO:0005737">
    <property type="term" value="C:cytoplasm"/>
    <property type="evidence" value="ECO:0007669"/>
    <property type="project" value="UniProtKB-SubCell"/>
</dbReference>
<evidence type="ECO:0000256" key="14">
    <source>
        <dbReference type="ARBA" id="ARBA00075308"/>
    </source>
</evidence>
<dbReference type="InterPro" id="IPR016691">
    <property type="entry name" value="TRMT11"/>
</dbReference>
<evidence type="ECO:0000313" key="20">
    <source>
        <dbReference type="Proteomes" id="UP000663879"/>
    </source>
</evidence>
<keyword evidence="6 15" id="KW-0949">S-adenosyl-L-methionine</keyword>
<dbReference type="GO" id="GO:0008033">
    <property type="term" value="P:tRNA processing"/>
    <property type="evidence" value="ECO:0007669"/>
    <property type="project" value="UniProtKB-UniRule"/>
</dbReference>
<dbReference type="EC" id="2.1.1.214" evidence="12"/>
<organism evidence="19 20">
    <name type="scientific">Brachionus calyciflorus</name>
    <dbReference type="NCBI Taxonomy" id="104777"/>
    <lineage>
        <taxon>Eukaryota</taxon>
        <taxon>Metazoa</taxon>
        <taxon>Spiralia</taxon>
        <taxon>Gnathifera</taxon>
        <taxon>Rotifera</taxon>
        <taxon>Eurotatoria</taxon>
        <taxon>Monogononta</taxon>
        <taxon>Pseudotrocha</taxon>
        <taxon>Ploima</taxon>
        <taxon>Brachionidae</taxon>
        <taxon>Brachionus</taxon>
    </lineage>
</organism>
<evidence type="ECO:0000256" key="11">
    <source>
        <dbReference type="ARBA" id="ARBA00065434"/>
    </source>
</evidence>
<evidence type="ECO:0000256" key="1">
    <source>
        <dbReference type="ARBA" id="ARBA00004496"/>
    </source>
</evidence>
<dbReference type="InterPro" id="IPR059073">
    <property type="entry name" value="TRMT11_N"/>
</dbReference>
<dbReference type="GO" id="GO:0160102">
    <property type="term" value="F:tRNA (guanine(10)-N2)-methyltransferase activity"/>
    <property type="evidence" value="ECO:0007669"/>
    <property type="project" value="UniProtKB-EC"/>
</dbReference>
<comment type="catalytic activity">
    <reaction evidence="9">
        <text>guanosine(10) in tRNA + S-adenosyl-L-methionine = N(2)-methylguanosine(10) in tRNA + S-adenosyl-L-homocysteine + H(+)</text>
        <dbReference type="Rhea" id="RHEA:43128"/>
        <dbReference type="Rhea" id="RHEA-COMP:10355"/>
        <dbReference type="Rhea" id="RHEA-COMP:10357"/>
        <dbReference type="ChEBI" id="CHEBI:15378"/>
        <dbReference type="ChEBI" id="CHEBI:57856"/>
        <dbReference type="ChEBI" id="CHEBI:59789"/>
        <dbReference type="ChEBI" id="CHEBI:74269"/>
        <dbReference type="ChEBI" id="CHEBI:74481"/>
        <dbReference type="EC" id="2.1.1.214"/>
    </reaction>
    <physiologicalReaction direction="left-to-right" evidence="9">
        <dbReference type="Rhea" id="RHEA:43129"/>
    </physiologicalReaction>
</comment>
<keyword evidence="5 15" id="KW-0808">Transferase</keyword>
<keyword evidence="3 15" id="KW-0820">tRNA-binding</keyword>
<dbReference type="Proteomes" id="UP000663879">
    <property type="component" value="Unassembled WGS sequence"/>
</dbReference>
<evidence type="ECO:0000256" key="13">
    <source>
        <dbReference type="ARBA" id="ARBA00067484"/>
    </source>
</evidence>
<proteinExistence type="inferred from homology"/>
<evidence type="ECO:0000256" key="4">
    <source>
        <dbReference type="ARBA" id="ARBA00022603"/>
    </source>
</evidence>
<evidence type="ECO:0000259" key="18">
    <source>
        <dbReference type="Pfam" id="PF25904"/>
    </source>
</evidence>
<evidence type="ECO:0000256" key="7">
    <source>
        <dbReference type="ARBA" id="ARBA00022694"/>
    </source>
</evidence>
<evidence type="ECO:0000256" key="5">
    <source>
        <dbReference type="ARBA" id="ARBA00022679"/>
    </source>
</evidence>
<evidence type="ECO:0000259" key="17">
    <source>
        <dbReference type="Pfam" id="PF01170"/>
    </source>
</evidence>
<evidence type="ECO:0000256" key="8">
    <source>
        <dbReference type="ARBA" id="ARBA00022884"/>
    </source>
</evidence>
<feature type="domain" description="tRNA (guanine(10)-N(2))-methyltransferase TRMT11 N-terminal" evidence="18">
    <location>
        <begin position="7"/>
        <end position="133"/>
    </location>
</feature>
<dbReference type="Pfam" id="PF01170">
    <property type="entry name" value="UPF0020"/>
    <property type="match status" value="1"/>
</dbReference>
<dbReference type="OrthoDB" id="296065at2759"/>
<keyword evidence="7 15" id="KW-0819">tRNA processing</keyword>
<keyword evidence="4 15" id="KW-0489">Methyltransferase</keyword>
<evidence type="ECO:0000313" key="19">
    <source>
        <dbReference type="EMBL" id="CAF1029949.1"/>
    </source>
</evidence>
<feature type="coiled-coil region" evidence="16">
    <location>
        <begin position="81"/>
        <end position="136"/>
    </location>
</feature>
<dbReference type="SUPFAM" id="SSF53335">
    <property type="entry name" value="S-adenosyl-L-methionine-dependent methyltransferases"/>
    <property type="match status" value="1"/>
</dbReference>
<dbReference type="Pfam" id="PF25904">
    <property type="entry name" value="Tmrp11_N"/>
    <property type="match status" value="1"/>
</dbReference>
<gene>
    <name evidence="19" type="ORF">OXX778_LOCUS17815</name>
</gene>
<reference evidence="19" key="1">
    <citation type="submission" date="2021-02" db="EMBL/GenBank/DDBJ databases">
        <authorList>
            <person name="Nowell W R."/>
        </authorList>
    </citation>
    <scope>NUCLEOTIDE SEQUENCE</scope>
    <source>
        <strain evidence="19">Ploen Becks lab</strain>
    </source>
</reference>
<evidence type="ECO:0000256" key="2">
    <source>
        <dbReference type="ARBA" id="ARBA00022490"/>
    </source>
</evidence>
<evidence type="ECO:0000256" key="12">
    <source>
        <dbReference type="ARBA" id="ARBA00066937"/>
    </source>
</evidence>
<sequence length="496" mass="57353">MINDNLYLFHLTHDYLEFRFPELQVICESIGHSNCITSHTYTDESPLFTCNLPSDKIANQIGERSFLLKSISKLISQGNSLDDLIANIEQENNQMDLTKGDTFKIDVYSYGKIYSQEEKLQKIEKLVDALKFEEKELKVCLNDKLVKHKFFYAEEWIQSDEKFVHEFDKVNDGTETTKAPSTKYLRRCYIGKFLCNGQSSVVFKYNLKDRGFIGNTSMDPLLSLVMANMGNVNSTSFVYDPFVGTGSLLVGAAHCGAHVAGADLDYNLVHSRGLSSRMGQKYRRKDETIRNNLKQYGFESKYLDILAADFSSKYIRDNFKFDAIITDPPYGIREKAKKLGSKKQTKTLENNDEIIVEDDKHGNFVKHIKYNLGDIFYDLLDFASKHLVLEGRLVFWLPVYMEEDRNKLSLEEIRDILVKFIPKHEDLILSSFSEQRLTKFTSRLLVTMKKKTDKNDNLTNLDRLAINDAFNTELHQSNRNTDILNQFRDKYFAPKK</sequence>
<keyword evidence="2" id="KW-0963">Cytoplasm</keyword>
<dbReference type="PIRSF" id="PIRSF017259">
    <property type="entry name" value="tRNA_mtfrase_TRM11"/>
    <property type="match status" value="1"/>
</dbReference>
<feature type="domain" description="Ribosomal RNA large subunit methyltransferase K/L-like methyltransferase" evidence="17">
    <location>
        <begin position="210"/>
        <end position="338"/>
    </location>
</feature>
<dbReference type="InterPro" id="IPR000241">
    <property type="entry name" value="RlmKL-like_Mtase"/>
</dbReference>
<dbReference type="GO" id="GO:0043527">
    <property type="term" value="C:tRNA methyltransferase complex"/>
    <property type="evidence" value="ECO:0007669"/>
    <property type="project" value="UniProtKB-ARBA"/>
</dbReference>
<comment type="function">
    <text evidence="10">Catalytic subunit of the TRMT11-TRM112 methyltransferase complex, that specifically mediates the S-adenosyl-L-methionine-dependent N(2)-methylation of guanosine nucleotide at position 10 (m2G10) in tRNAs. This is one of the major tRNA (guanine-N(2))-methyltransferases.</text>
</comment>
<dbReference type="GO" id="GO:0032259">
    <property type="term" value="P:methylation"/>
    <property type="evidence" value="ECO:0007669"/>
    <property type="project" value="UniProtKB-UniRule"/>
</dbReference>
<dbReference type="PANTHER" id="PTHR13370:SF3">
    <property type="entry name" value="TRNA (GUANINE(10)-N2)-METHYLTRANSFERASE HOMOLOG"/>
    <property type="match status" value="1"/>
</dbReference>
<evidence type="ECO:0000256" key="16">
    <source>
        <dbReference type="SAM" id="Coils"/>
    </source>
</evidence>
<dbReference type="Gene3D" id="3.40.50.150">
    <property type="entry name" value="Vaccinia Virus protein VP39"/>
    <property type="match status" value="1"/>
</dbReference>
<accession>A0A814J1I8</accession>
<dbReference type="AlphaFoldDB" id="A0A814J1I8"/>
<keyword evidence="20" id="KW-1185">Reference proteome</keyword>
<dbReference type="PROSITE" id="PS00092">
    <property type="entry name" value="N6_MTASE"/>
    <property type="match status" value="1"/>
</dbReference>
<dbReference type="GO" id="GO:0000049">
    <property type="term" value="F:tRNA binding"/>
    <property type="evidence" value="ECO:0007669"/>
    <property type="project" value="UniProtKB-UniRule"/>
</dbReference>
<dbReference type="EMBL" id="CAJNOC010004675">
    <property type="protein sequence ID" value="CAF1029949.1"/>
    <property type="molecule type" value="Genomic_DNA"/>
</dbReference>